<comment type="similarity">
    <text evidence="8 9">Belongs to the TRAP transporter small permease family.</text>
</comment>
<comment type="subunit">
    <text evidence="9">The complex comprises the extracytoplasmic solute receptor protein and the two transmembrane proteins.</text>
</comment>
<sequence length="237" mass="27662">MSDLSEFGFVMPHWFYWGWLAIMPLLMMAWDRWATGRGVQAADKNAEANAKLKQIEDELQQKIDYSHEVNWFTMAVDWISEKSGIFISFWTVNAVVFYFFEVIMRYLFNQPTIWVHEASFLLFGMQYLLAGAFALLHGAHVRVDVVYNFLPVRGRIGMDIFTSMFFFMFAFALVITSWTFFQNSYSMDERTVETWGIQYWPVKGMMLLGSVLILLAGMSKLIKDIALFIHLGREQKA</sequence>
<evidence type="ECO:0000256" key="6">
    <source>
        <dbReference type="ARBA" id="ARBA00022989"/>
    </source>
</evidence>
<keyword evidence="7 9" id="KW-0472">Membrane</keyword>
<feature type="transmembrane region" description="Helical" evidence="9">
    <location>
        <begin position="84"/>
        <end position="108"/>
    </location>
</feature>
<comment type="caution">
    <text evidence="12">The sequence shown here is derived from an EMBL/GenBank/DDBJ whole genome shotgun (WGS) entry which is preliminary data.</text>
</comment>
<dbReference type="AlphaFoldDB" id="A0A0J7M5T6"/>
<reference evidence="12 13" key="1">
    <citation type="submission" date="2015-06" db="EMBL/GenBank/DDBJ databases">
        <title>Marinobacter subterrani, a genetically tractable neutrophilic iron-oxidizing strain isolated from the Soudan Iron Mine.</title>
        <authorList>
            <person name="Bonis B.M."/>
            <person name="Gralnick J.A."/>
        </authorList>
    </citation>
    <scope>NUCLEOTIDE SEQUENCE [LARGE SCALE GENOMIC DNA]</scope>
    <source>
        <strain evidence="12 13">JG233</strain>
    </source>
</reference>
<evidence type="ECO:0000256" key="8">
    <source>
        <dbReference type="ARBA" id="ARBA00038436"/>
    </source>
</evidence>
<keyword evidence="2 9" id="KW-0813">Transport</keyword>
<keyword evidence="13" id="KW-1185">Reference proteome</keyword>
<comment type="function">
    <text evidence="9">Part of the tripartite ATP-independent periplasmic (TRAP) transport system.</text>
</comment>
<feature type="domain" description="Tripartite ATP-independent periplasmic transporters DctQ component" evidence="11">
    <location>
        <begin position="95"/>
        <end position="225"/>
    </location>
</feature>
<evidence type="ECO:0000256" key="10">
    <source>
        <dbReference type="SAM" id="Coils"/>
    </source>
</evidence>
<evidence type="ECO:0000313" key="13">
    <source>
        <dbReference type="Proteomes" id="UP000036102"/>
    </source>
</evidence>
<name>A0A0J7M5T6_9GAMM</name>
<evidence type="ECO:0000256" key="3">
    <source>
        <dbReference type="ARBA" id="ARBA00022475"/>
    </source>
</evidence>
<dbReference type="InterPro" id="IPR007387">
    <property type="entry name" value="TRAP_DctQ"/>
</dbReference>
<dbReference type="Proteomes" id="UP000036102">
    <property type="component" value="Unassembled WGS sequence"/>
</dbReference>
<feature type="transmembrane region" description="Helical" evidence="9">
    <location>
        <begin position="160"/>
        <end position="180"/>
    </location>
</feature>
<keyword evidence="6 9" id="KW-1133">Transmembrane helix</keyword>
<dbReference type="GO" id="GO:0005886">
    <property type="term" value="C:plasma membrane"/>
    <property type="evidence" value="ECO:0007669"/>
    <property type="project" value="UniProtKB-SubCell"/>
</dbReference>
<dbReference type="RefSeq" id="WP_048496309.1">
    <property type="nucleotide sequence ID" value="NZ_LFBU01000001.1"/>
</dbReference>
<accession>A0A0J7M5T6</accession>
<evidence type="ECO:0000313" key="12">
    <source>
        <dbReference type="EMBL" id="KMQ76320.1"/>
    </source>
</evidence>
<dbReference type="EMBL" id="LFBU01000001">
    <property type="protein sequence ID" value="KMQ76320.1"/>
    <property type="molecule type" value="Genomic_DNA"/>
</dbReference>
<keyword evidence="10" id="KW-0175">Coiled coil</keyword>
<dbReference type="STRING" id="1658765.Msub_12531"/>
<dbReference type="PATRIC" id="fig|1658765.3.peg.2550"/>
<evidence type="ECO:0000256" key="7">
    <source>
        <dbReference type="ARBA" id="ARBA00023136"/>
    </source>
</evidence>
<evidence type="ECO:0000256" key="1">
    <source>
        <dbReference type="ARBA" id="ARBA00004429"/>
    </source>
</evidence>
<keyword evidence="4 9" id="KW-0997">Cell inner membrane</keyword>
<keyword evidence="5 9" id="KW-0812">Transmembrane</keyword>
<evidence type="ECO:0000259" key="11">
    <source>
        <dbReference type="Pfam" id="PF04290"/>
    </source>
</evidence>
<dbReference type="Pfam" id="PF04290">
    <property type="entry name" value="DctQ"/>
    <property type="match status" value="1"/>
</dbReference>
<protein>
    <recommendedName>
        <fullName evidence="9">TRAP transporter small permease protein</fullName>
    </recommendedName>
</protein>
<feature type="coiled-coil region" evidence="10">
    <location>
        <begin position="38"/>
        <end position="65"/>
    </location>
</feature>
<feature type="transmembrane region" description="Helical" evidence="9">
    <location>
        <begin position="14"/>
        <end position="30"/>
    </location>
</feature>
<comment type="caution">
    <text evidence="9">Lacks conserved residue(s) required for the propagation of feature annotation.</text>
</comment>
<gene>
    <name evidence="12" type="ORF">Msub_12531</name>
</gene>
<keyword evidence="3" id="KW-1003">Cell membrane</keyword>
<evidence type="ECO:0000256" key="5">
    <source>
        <dbReference type="ARBA" id="ARBA00022692"/>
    </source>
</evidence>
<dbReference type="PANTHER" id="PTHR35011">
    <property type="entry name" value="2,3-DIKETO-L-GULONATE TRAP TRANSPORTER SMALL PERMEASE PROTEIN YIAM"/>
    <property type="match status" value="1"/>
</dbReference>
<evidence type="ECO:0000256" key="2">
    <source>
        <dbReference type="ARBA" id="ARBA00022448"/>
    </source>
</evidence>
<dbReference type="PANTHER" id="PTHR35011:SF4">
    <property type="entry name" value="SLL1102 PROTEIN"/>
    <property type="match status" value="1"/>
</dbReference>
<evidence type="ECO:0000256" key="9">
    <source>
        <dbReference type="RuleBase" id="RU369079"/>
    </source>
</evidence>
<proteinExistence type="inferred from homology"/>
<feature type="transmembrane region" description="Helical" evidence="9">
    <location>
        <begin position="120"/>
        <end position="139"/>
    </location>
</feature>
<dbReference type="GO" id="GO:0022857">
    <property type="term" value="F:transmembrane transporter activity"/>
    <property type="evidence" value="ECO:0007669"/>
    <property type="project" value="UniProtKB-UniRule"/>
</dbReference>
<comment type="subcellular location">
    <subcellularLocation>
        <location evidence="1 9">Cell inner membrane</location>
        <topology evidence="1 9">Multi-pass membrane protein</topology>
    </subcellularLocation>
</comment>
<dbReference type="OrthoDB" id="8559033at2"/>
<organism evidence="12 13">
    <name type="scientific">Marinobacter subterrani</name>
    <dbReference type="NCBI Taxonomy" id="1658765"/>
    <lineage>
        <taxon>Bacteria</taxon>
        <taxon>Pseudomonadati</taxon>
        <taxon>Pseudomonadota</taxon>
        <taxon>Gammaproteobacteria</taxon>
        <taxon>Pseudomonadales</taxon>
        <taxon>Marinobacteraceae</taxon>
        <taxon>Marinobacter</taxon>
    </lineage>
</organism>
<feature type="transmembrane region" description="Helical" evidence="9">
    <location>
        <begin position="200"/>
        <end position="218"/>
    </location>
</feature>
<evidence type="ECO:0000256" key="4">
    <source>
        <dbReference type="ARBA" id="ARBA00022519"/>
    </source>
</evidence>
<dbReference type="InterPro" id="IPR055348">
    <property type="entry name" value="DctQ"/>
</dbReference>